<name>A0ABU6QS74_9FABA</name>
<dbReference type="Proteomes" id="UP001341840">
    <property type="component" value="Unassembled WGS sequence"/>
</dbReference>
<keyword evidence="2" id="KW-1185">Reference proteome</keyword>
<dbReference type="EMBL" id="JASCZI010001394">
    <property type="protein sequence ID" value="MED6114886.1"/>
    <property type="molecule type" value="Genomic_DNA"/>
</dbReference>
<evidence type="ECO:0000313" key="1">
    <source>
        <dbReference type="EMBL" id="MED6114886.1"/>
    </source>
</evidence>
<evidence type="ECO:0008006" key="3">
    <source>
        <dbReference type="Google" id="ProtNLM"/>
    </source>
</evidence>
<dbReference type="InterPro" id="IPR044809">
    <property type="entry name" value="AUF1-like"/>
</dbReference>
<organism evidence="1 2">
    <name type="scientific">Stylosanthes scabra</name>
    <dbReference type="NCBI Taxonomy" id="79078"/>
    <lineage>
        <taxon>Eukaryota</taxon>
        <taxon>Viridiplantae</taxon>
        <taxon>Streptophyta</taxon>
        <taxon>Embryophyta</taxon>
        <taxon>Tracheophyta</taxon>
        <taxon>Spermatophyta</taxon>
        <taxon>Magnoliopsida</taxon>
        <taxon>eudicotyledons</taxon>
        <taxon>Gunneridae</taxon>
        <taxon>Pentapetalae</taxon>
        <taxon>rosids</taxon>
        <taxon>fabids</taxon>
        <taxon>Fabales</taxon>
        <taxon>Fabaceae</taxon>
        <taxon>Papilionoideae</taxon>
        <taxon>50 kb inversion clade</taxon>
        <taxon>dalbergioids sensu lato</taxon>
        <taxon>Dalbergieae</taxon>
        <taxon>Pterocarpus clade</taxon>
        <taxon>Stylosanthes</taxon>
    </lineage>
</organism>
<accession>A0ABU6QS74</accession>
<proteinExistence type="predicted"/>
<reference evidence="1 2" key="1">
    <citation type="journal article" date="2023" name="Plants (Basel)">
        <title>Bridging the Gap: Combining Genomics and Transcriptomics Approaches to Understand Stylosanthes scabra, an Orphan Legume from the Brazilian Caatinga.</title>
        <authorList>
            <person name="Ferreira-Neto J.R.C."/>
            <person name="da Silva M.D."/>
            <person name="Binneck E."/>
            <person name="de Melo N.F."/>
            <person name="da Silva R.H."/>
            <person name="de Melo A.L.T.M."/>
            <person name="Pandolfi V."/>
            <person name="Bustamante F.O."/>
            <person name="Brasileiro-Vidal A.C."/>
            <person name="Benko-Iseppon A.M."/>
        </authorList>
    </citation>
    <scope>NUCLEOTIDE SEQUENCE [LARGE SCALE GENOMIC DNA]</scope>
    <source>
        <tissue evidence="1">Leaves</tissue>
    </source>
</reference>
<evidence type="ECO:0000313" key="2">
    <source>
        <dbReference type="Proteomes" id="UP001341840"/>
    </source>
</evidence>
<sequence length="352" mass="40961">MDFLSKLKQKHHQGNNNNLFELLPDDVILIIFNKIQDVKTLITCFSFNKHLASLIPQTDVVSLPLILPPSSNDTKGNFVKAVKSGVNYLATKLLHNCYVPATAAAVKNKKEGHFSDDTPCQRLRLFSQISQLRVEIHFEVTDTGIITRSNDEVFKWKARFSGRLKSWRLLCCSKKLRQYVGGGDWWPKLGAITQFKEREQRMSLSFKAAYARYRLAREMATQFATLKKVKVTDAKREGILTMTEDEIRDMRDSWKEENGKEEKEEETTTYLLQMWYVPLLELPVAKCMWKDAMFIVIRPMDIHSRMVDYGFDCDAKEQRMLTEVIREIMKSGKADRRAWRWSCSTQQVHHPN</sequence>
<comment type="caution">
    <text evidence="1">The sequence shown here is derived from an EMBL/GenBank/DDBJ whole genome shotgun (WGS) entry which is preliminary data.</text>
</comment>
<gene>
    <name evidence="1" type="ORF">PIB30_084903</name>
</gene>
<protein>
    <recommendedName>
        <fullName evidence="3">F-box domain-containing protein</fullName>
    </recommendedName>
</protein>
<dbReference type="PANTHER" id="PTHR31215">
    <property type="entry name" value="OS05G0510400 PROTEIN-RELATED"/>
    <property type="match status" value="1"/>
</dbReference>